<evidence type="ECO:0000313" key="11">
    <source>
        <dbReference type="Proteomes" id="UP000218505"/>
    </source>
</evidence>
<feature type="domain" description="Flagellar basal body rod protein N-terminal" evidence="7">
    <location>
        <begin position="10"/>
        <end position="37"/>
    </location>
</feature>
<feature type="domain" description="Flagellar basal-body/hook protein C-terminal" evidence="8">
    <location>
        <begin position="417"/>
        <end position="455"/>
    </location>
</feature>
<dbReference type="Pfam" id="PF06429">
    <property type="entry name" value="Flg_bbr_C"/>
    <property type="match status" value="1"/>
</dbReference>
<dbReference type="InterPro" id="IPR053927">
    <property type="entry name" value="FlgK_helical"/>
</dbReference>
<dbReference type="Pfam" id="PF22638">
    <property type="entry name" value="FlgK_D1"/>
    <property type="match status" value="1"/>
</dbReference>
<evidence type="ECO:0000256" key="5">
    <source>
        <dbReference type="ARBA" id="ARBA00022525"/>
    </source>
</evidence>
<keyword evidence="10" id="KW-0282">Flagellum</keyword>
<dbReference type="PANTHER" id="PTHR30033">
    <property type="entry name" value="FLAGELLAR HOOK-ASSOCIATED PROTEIN 1"/>
    <property type="match status" value="1"/>
</dbReference>
<name>A0A290Z4M6_9PSEU</name>
<sequence>MSSTFSGITSALGGMQAARRGLEVAGQNIANARTEGYSRQRVETAAVGGTANAAFYATPPATAGSVEVTGVTRMADAFLEARGRTEHSKQAYLDGREEILSTTEGLFDEPSDNGLQAQLTGMWKSWTDTADNPGDSAVRNQLVVSSGVVADRLNNLAQTLGGEYTDTRGRLDSTLSEINTGARRLADLNTAVVQAKQHGLPANELLDQRDQLALRLVELTGGTTSTGADGSLDVQLGGVSLVSGSTARSLTLTGSATLTGAAGDPATVRWSDDASAAPLTGGSGGALLEGLTTIMPDYLAQLDQVASKLATGVNQLHRAGFTPTGAAGGDFFSGTTAATIKVALTGGDQVATSSSATRALDGSNADAISALARSATGPDAAYRQTVVKIGMAVQTAASRSATQASITAQVDAARQSSAGVNLDEELTSMLTYQRSYEAAARVMSAVDSMLDTLINRTGR</sequence>
<evidence type="ECO:0000256" key="2">
    <source>
        <dbReference type="ARBA" id="ARBA00004613"/>
    </source>
</evidence>
<dbReference type="RefSeq" id="WP_096492859.1">
    <property type="nucleotide sequence ID" value="NZ_CP023445.1"/>
</dbReference>
<keyword evidence="6" id="KW-0975">Bacterial flagellum</keyword>
<evidence type="ECO:0000256" key="1">
    <source>
        <dbReference type="ARBA" id="ARBA00004365"/>
    </source>
</evidence>
<dbReference type="GO" id="GO:0009424">
    <property type="term" value="C:bacterial-type flagellum hook"/>
    <property type="evidence" value="ECO:0007669"/>
    <property type="project" value="InterPro"/>
</dbReference>
<dbReference type="GO" id="GO:0044780">
    <property type="term" value="P:bacterial-type flagellum assembly"/>
    <property type="evidence" value="ECO:0007669"/>
    <property type="project" value="InterPro"/>
</dbReference>
<dbReference type="InterPro" id="IPR002371">
    <property type="entry name" value="FlgK"/>
</dbReference>
<evidence type="ECO:0000259" key="9">
    <source>
        <dbReference type="Pfam" id="PF22638"/>
    </source>
</evidence>
<organism evidence="10 11">
    <name type="scientific">Actinosynnema pretiosum</name>
    <dbReference type="NCBI Taxonomy" id="42197"/>
    <lineage>
        <taxon>Bacteria</taxon>
        <taxon>Bacillati</taxon>
        <taxon>Actinomycetota</taxon>
        <taxon>Actinomycetes</taxon>
        <taxon>Pseudonocardiales</taxon>
        <taxon>Pseudonocardiaceae</taxon>
        <taxon>Actinosynnema</taxon>
    </lineage>
</organism>
<dbReference type="InterPro" id="IPR001444">
    <property type="entry name" value="Flag_bb_rod_N"/>
</dbReference>
<dbReference type="GO" id="GO:0005576">
    <property type="term" value="C:extracellular region"/>
    <property type="evidence" value="ECO:0007669"/>
    <property type="project" value="UniProtKB-SubCell"/>
</dbReference>
<gene>
    <name evidence="10" type="ORF">CNX65_12005</name>
</gene>
<dbReference type="Proteomes" id="UP000218505">
    <property type="component" value="Chromosome"/>
</dbReference>
<reference evidence="10" key="1">
    <citation type="submission" date="2017-09" db="EMBL/GenBank/DDBJ databases">
        <title>Complete Genome Sequence of ansamitocin-producing Bacterium Actinosynnema pretiosum X47.</title>
        <authorList>
            <person name="Cao G."/>
            <person name="Zong G."/>
            <person name="Zhong C."/>
            <person name="Fu J."/>
        </authorList>
    </citation>
    <scope>NUCLEOTIDE SEQUENCE [LARGE SCALE GENOMIC DNA]</scope>
    <source>
        <strain evidence="10">X47</strain>
    </source>
</reference>
<dbReference type="KEGG" id="apre:CNX65_12005"/>
<dbReference type="AlphaFoldDB" id="A0A290Z4M6"/>
<evidence type="ECO:0000259" key="8">
    <source>
        <dbReference type="Pfam" id="PF06429"/>
    </source>
</evidence>
<keyword evidence="10" id="KW-0969">Cilium</keyword>
<keyword evidence="11" id="KW-1185">Reference proteome</keyword>
<keyword evidence="10" id="KW-0966">Cell projection</keyword>
<dbReference type="Pfam" id="PF00460">
    <property type="entry name" value="Flg_bb_rod"/>
    <property type="match status" value="1"/>
</dbReference>
<dbReference type="PANTHER" id="PTHR30033:SF1">
    <property type="entry name" value="FLAGELLAR HOOK-ASSOCIATED PROTEIN 1"/>
    <property type="match status" value="1"/>
</dbReference>
<keyword evidence="5" id="KW-0964">Secreted</keyword>
<dbReference type="SUPFAM" id="SSF64518">
    <property type="entry name" value="Phase 1 flagellin"/>
    <property type="match status" value="1"/>
</dbReference>
<dbReference type="GO" id="GO:0005198">
    <property type="term" value="F:structural molecule activity"/>
    <property type="evidence" value="ECO:0007669"/>
    <property type="project" value="InterPro"/>
</dbReference>
<evidence type="ECO:0000256" key="3">
    <source>
        <dbReference type="ARBA" id="ARBA00009677"/>
    </source>
</evidence>
<dbReference type="InterPro" id="IPR010930">
    <property type="entry name" value="Flg_bb/hook_C_dom"/>
</dbReference>
<comment type="subcellular location">
    <subcellularLocation>
        <location evidence="1">Bacterial flagellum</location>
    </subcellularLocation>
    <subcellularLocation>
        <location evidence="2">Secreted</location>
    </subcellularLocation>
</comment>
<evidence type="ECO:0000259" key="7">
    <source>
        <dbReference type="Pfam" id="PF00460"/>
    </source>
</evidence>
<comment type="similarity">
    <text evidence="3">Belongs to the flagella basal body rod proteins family.</text>
</comment>
<feature type="domain" description="Flagellar hook-associated protein FlgK helical" evidence="9">
    <location>
        <begin position="100"/>
        <end position="332"/>
    </location>
</feature>
<dbReference type="EMBL" id="CP023445">
    <property type="protein sequence ID" value="ATE53932.1"/>
    <property type="molecule type" value="Genomic_DNA"/>
</dbReference>
<dbReference type="NCBIfam" id="TIGR02492">
    <property type="entry name" value="flgK_ends"/>
    <property type="match status" value="1"/>
</dbReference>
<protein>
    <recommendedName>
        <fullName evidence="4">Flagellar hook-associated protein 1</fullName>
    </recommendedName>
</protein>
<evidence type="ECO:0000256" key="6">
    <source>
        <dbReference type="ARBA" id="ARBA00023143"/>
    </source>
</evidence>
<evidence type="ECO:0000313" key="10">
    <source>
        <dbReference type="EMBL" id="ATE53932.1"/>
    </source>
</evidence>
<evidence type="ECO:0000256" key="4">
    <source>
        <dbReference type="ARBA" id="ARBA00016244"/>
    </source>
</evidence>
<accession>A0A290Z4M6</accession>
<proteinExistence type="inferred from homology"/>